<dbReference type="Gene3D" id="1.25.10.10">
    <property type="entry name" value="Leucine-rich Repeat Variant"/>
    <property type="match status" value="2"/>
</dbReference>
<evidence type="ECO:0000313" key="3">
    <source>
        <dbReference type="RefSeq" id="XP_018021493.1"/>
    </source>
</evidence>
<dbReference type="InterPro" id="IPR011989">
    <property type="entry name" value="ARM-like"/>
</dbReference>
<keyword evidence="2" id="KW-1185">Reference proteome</keyword>
<dbReference type="GO" id="GO:0002244">
    <property type="term" value="P:hematopoietic progenitor cell differentiation"/>
    <property type="evidence" value="ECO:0007669"/>
    <property type="project" value="TreeGrafter"/>
</dbReference>
<dbReference type="OMA" id="THKQPDL"/>
<evidence type="ECO:0000313" key="2">
    <source>
        <dbReference type="Proteomes" id="UP000694843"/>
    </source>
</evidence>
<dbReference type="KEGG" id="hazt:108677735"/>
<name>A0A8B7P611_HYAAZ</name>
<accession>A0A8B7P611</accession>
<dbReference type="GeneID" id="108677735"/>
<dbReference type="Proteomes" id="UP000694843">
    <property type="component" value="Unplaced"/>
</dbReference>
<dbReference type="OrthoDB" id="449062at2759"/>
<dbReference type="RefSeq" id="XP_018021493.1">
    <property type="nucleotide sequence ID" value="XM_018166004.2"/>
</dbReference>
<evidence type="ECO:0000256" key="1">
    <source>
        <dbReference type="ARBA" id="ARBA00022737"/>
    </source>
</evidence>
<sequence length="486" mass="52519">MTGPKIISQETYDEVVVENVKDFDKPLDEAIQDTIQEFEAQGVLLANIIKEVKLDANNEKVVHPVLESLEVIKSATSDDRDEPDCHATTAPVDLLGALTTFSDECKISLPHRVLATKYGAYSYLMRLLKQAKDDGEKLSRGLTAMQALSDGNPDVLEDSGVNFMLEMMECWHSDMQSNIMEVLARWCHSCNIKHEGNRQLLFNAGVPHALVTSLQGCSAQQHQGRMVATLKALRSFTLDDDIRVEIGRAHEHCRHLVEEEGLIAVALQVIKGAVACSMAGLAGEALATLSCVCVRAEYCQQATEAGALDVINSILINFPDSAIINKQSIALIATLAGDDNVKSFVMKSGTPSLIVKAMDKHQLSAGVCSAGCSAVSMLALRHPQNAAQLVDCGAAGAVLQAMKQHQHEKQVQKMGCLALRNLCSRSPQAAELLRLMQADGVVQAALSNHGDAVKDLAKSALRDMGVDVALEERWHGKGHELAMGDP</sequence>
<reference evidence="3" key="1">
    <citation type="submission" date="2025-08" db="UniProtKB">
        <authorList>
            <consortium name="RefSeq"/>
        </authorList>
    </citation>
    <scope>IDENTIFICATION</scope>
    <source>
        <tissue evidence="3">Whole organism</tissue>
    </source>
</reference>
<dbReference type="SUPFAM" id="SSF48371">
    <property type="entry name" value="ARM repeat"/>
    <property type="match status" value="1"/>
</dbReference>
<keyword evidence="1" id="KW-0677">Repeat</keyword>
<protein>
    <submittedName>
        <fullName evidence="3">Armadillo repeat-containing protein 6</fullName>
    </submittedName>
</protein>
<organism evidence="2 3">
    <name type="scientific">Hyalella azteca</name>
    <name type="common">Amphipod</name>
    <dbReference type="NCBI Taxonomy" id="294128"/>
    <lineage>
        <taxon>Eukaryota</taxon>
        <taxon>Metazoa</taxon>
        <taxon>Ecdysozoa</taxon>
        <taxon>Arthropoda</taxon>
        <taxon>Crustacea</taxon>
        <taxon>Multicrustacea</taxon>
        <taxon>Malacostraca</taxon>
        <taxon>Eumalacostraca</taxon>
        <taxon>Peracarida</taxon>
        <taxon>Amphipoda</taxon>
        <taxon>Senticaudata</taxon>
        <taxon>Talitrida</taxon>
        <taxon>Talitroidea</taxon>
        <taxon>Hyalellidae</taxon>
        <taxon>Hyalella</taxon>
    </lineage>
</organism>
<dbReference type="AlphaFoldDB" id="A0A8B7P611"/>
<dbReference type="InterPro" id="IPR016024">
    <property type="entry name" value="ARM-type_fold"/>
</dbReference>
<dbReference type="PANTHER" id="PTHR22895:SF0">
    <property type="entry name" value="ARMADILLO REPEAT-CONTAINING PROTEIN 6"/>
    <property type="match status" value="1"/>
</dbReference>
<gene>
    <name evidence="3" type="primary">LOC108677735</name>
</gene>
<dbReference type="PANTHER" id="PTHR22895">
    <property type="entry name" value="ARMADILLO REPEAT-CONTAINING PROTEIN 6"/>
    <property type="match status" value="1"/>
</dbReference>
<proteinExistence type="predicted"/>